<keyword evidence="3" id="KW-0217">Developmental protein</keyword>
<evidence type="ECO:0000256" key="3">
    <source>
        <dbReference type="ARBA" id="ARBA00022473"/>
    </source>
</evidence>
<dbReference type="PROSITE" id="PS51194">
    <property type="entry name" value="HELICASE_CTER"/>
    <property type="match status" value="1"/>
</dbReference>
<protein>
    <recommendedName>
        <fullName evidence="17">Proliferation-associated SNF2-like protein</fullName>
    </recommendedName>
</protein>
<evidence type="ECO:0000313" key="23">
    <source>
        <dbReference type="Proteomes" id="UP000015101"/>
    </source>
</evidence>
<reference evidence="22" key="3">
    <citation type="submission" date="2015-06" db="UniProtKB">
        <authorList>
            <consortium name="EnsemblMetazoa"/>
        </authorList>
    </citation>
    <scope>IDENTIFICATION</scope>
</reference>
<keyword evidence="9" id="KW-0347">Helicase</keyword>
<evidence type="ECO:0000313" key="21">
    <source>
        <dbReference type="EMBL" id="ESO05188.1"/>
    </source>
</evidence>
<dbReference type="KEGG" id="hro:HELRODRAFT_99073"/>
<dbReference type="GO" id="GO:0000785">
    <property type="term" value="C:chromatin"/>
    <property type="evidence" value="ECO:0000318"/>
    <property type="project" value="GO_Central"/>
</dbReference>
<feature type="compositionally biased region" description="Basic and acidic residues" evidence="18">
    <location>
        <begin position="21"/>
        <end position="34"/>
    </location>
</feature>
<keyword evidence="23" id="KW-1185">Reference proteome</keyword>
<dbReference type="Proteomes" id="UP000015101">
    <property type="component" value="Unassembled WGS sequence"/>
</dbReference>
<evidence type="ECO:0000259" key="20">
    <source>
        <dbReference type="PROSITE" id="PS51194"/>
    </source>
</evidence>
<evidence type="ECO:0000256" key="15">
    <source>
        <dbReference type="ARBA" id="ARBA00023306"/>
    </source>
</evidence>
<evidence type="ECO:0000256" key="5">
    <source>
        <dbReference type="ARBA" id="ARBA00022618"/>
    </source>
</evidence>
<dbReference type="RefSeq" id="XP_009016503.1">
    <property type="nucleotide sequence ID" value="XM_009018255.1"/>
</dbReference>
<dbReference type="InParanoid" id="T1G9Q8"/>
<evidence type="ECO:0000256" key="14">
    <source>
        <dbReference type="ARBA" id="ARBA00023242"/>
    </source>
</evidence>
<sequence>MFDEESNSCDDARHFAAIGKKGKENSDPDLEYKFKKSKKKSSKEELLESQMQCYKRLSDLLEKSKCYSMMLLNRIDDINLSAVLDLKNEAIKKNLEAEKLKNNKSSSSVKKRGRPRKRKNDEVDQLVPECKLARQSSGRLDSRVGDSQKDEELPSSSSSSMQPSSQDDFCNSTMNNSSEADDKKLDALNDEKKSQNTVINSNSSSSIGGVKISDDAMEKVHTDENTYKQPVLVSGGTLRKYQLDGVSWLMKLYINGVNGILADEMGLGKTIQCISLIADLICIDIPGPFLICGPLSTLYNWANEFKTFAPEVPYLLYYGNKTERMNLIPKIHKPVHVPSQNVYVKPVVITSYEVVMKDQRFLSKLPWQLLIIDEGHRIKNSKCKLIKELNAYTSPHRLLLTGTPLQNNLSELWTLLNFLIPEIFNHAGSFETWFDVNFLENVDNADEQIVQEEQKSNTLSKIHQILTPFMLRRLKTDVDIVIPPKKELLVVAPFAEKQKNIYKSIVNRTIAQLNEYNNDPYEALADEVSLADDCETLMKSRSLRASTRRKSANYKLAFADDNDEMQDEDSKSGSAKGDDDYEVDDDGLSAWVDAVIKSRQESESLRSVVNKNDKNSVFKEQPLKLCNILSLLRRCCNHPYLIKDPRLEDDSGKLLTTEDIVECSGKLKLADRMLKKLKQKGHRVLIFSQSTQLMNLLEDYCSFRKYKYCRLDGAMKINDRQDEIQRFNDEDIFIFMLSTRAGGLGINLTRADTVIIYDSDWNPQCDLQAQDRCHRIGQINPVVVYRLVAANSIDQLIVERANAKRKMEKMIIHKGKFKSSWDEGLADTSNTGSSYKFVDLNELVKILKETDYDDVIRDDTEMSDEKLDSLLDRSDLIQVWNDRKSGVIMSTSDSNVASNCTGLEK</sequence>
<keyword evidence="8" id="KW-0378">Hydrolase</keyword>
<feature type="domain" description="Helicase ATP-binding" evidence="19">
    <location>
        <begin position="250"/>
        <end position="422"/>
    </location>
</feature>
<dbReference type="GO" id="GO:0003677">
    <property type="term" value="F:DNA binding"/>
    <property type="evidence" value="ECO:0000318"/>
    <property type="project" value="GO_Central"/>
</dbReference>
<dbReference type="GO" id="GO:0140750">
    <property type="term" value="F:nucleosome array spacer activity"/>
    <property type="evidence" value="ECO:0000318"/>
    <property type="project" value="GO_Central"/>
</dbReference>
<dbReference type="CTD" id="20217804"/>
<comment type="subcellular location">
    <subcellularLocation>
        <location evidence="1">Nucleus</location>
    </subcellularLocation>
</comment>
<dbReference type="SMART" id="SM00487">
    <property type="entry name" value="DEXDc"/>
    <property type="match status" value="1"/>
</dbReference>
<dbReference type="InterPro" id="IPR000330">
    <property type="entry name" value="SNF2_N"/>
</dbReference>
<keyword evidence="10" id="KW-0067">ATP-binding</keyword>
<keyword evidence="14" id="KW-0539">Nucleus</keyword>
<evidence type="ECO:0000256" key="2">
    <source>
        <dbReference type="ARBA" id="ARBA00007025"/>
    </source>
</evidence>
<evidence type="ECO:0000259" key="19">
    <source>
        <dbReference type="PROSITE" id="PS51192"/>
    </source>
</evidence>
<feature type="region of interest" description="Disordered" evidence="18">
    <location>
        <begin position="19"/>
        <end position="45"/>
    </location>
</feature>
<feature type="region of interest" description="Disordered" evidence="18">
    <location>
        <begin position="101"/>
        <end position="181"/>
    </location>
</feature>
<dbReference type="SMART" id="SM00490">
    <property type="entry name" value="HELICc"/>
    <property type="match status" value="1"/>
</dbReference>
<name>T1G9Q8_HELRO</name>
<evidence type="ECO:0000313" key="22">
    <source>
        <dbReference type="EnsemblMetazoa" id="HelroP99073"/>
    </source>
</evidence>
<evidence type="ECO:0000256" key="17">
    <source>
        <dbReference type="ARBA" id="ARBA00081399"/>
    </source>
</evidence>
<keyword evidence="6" id="KW-0547">Nucleotide-binding</keyword>
<evidence type="ECO:0000256" key="12">
    <source>
        <dbReference type="ARBA" id="ARBA00023054"/>
    </source>
</evidence>
<evidence type="ECO:0000256" key="4">
    <source>
        <dbReference type="ARBA" id="ARBA00022553"/>
    </source>
</evidence>
<comment type="function">
    <text evidence="16">Plays an essential role in normal development and survival. Involved in regulation of the expansion or survival of lymphoid cells. Required for de novo or maintenance DNA methylation. May control silencing of the imprinted CDKN1C gene through DNA methylation. May play a role in formation and organization of heterochromatin, implying a functional role in the regulation of transcription and mitosis.</text>
</comment>
<evidence type="ECO:0000256" key="7">
    <source>
        <dbReference type="ARBA" id="ARBA00022776"/>
    </source>
</evidence>
<evidence type="ECO:0000256" key="9">
    <source>
        <dbReference type="ARBA" id="ARBA00022806"/>
    </source>
</evidence>
<dbReference type="GO" id="GO:0016787">
    <property type="term" value="F:hydrolase activity"/>
    <property type="evidence" value="ECO:0007669"/>
    <property type="project" value="UniProtKB-KW"/>
</dbReference>
<dbReference type="Gene3D" id="3.40.50.10810">
    <property type="entry name" value="Tandem AAA-ATPase domain"/>
    <property type="match status" value="1"/>
</dbReference>
<dbReference type="GeneID" id="20217804"/>
<dbReference type="InterPro" id="IPR014001">
    <property type="entry name" value="Helicase_ATP-bd"/>
</dbReference>
<accession>T1G9Q8</accession>
<comment type="similarity">
    <text evidence="2">Belongs to the SNF2/RAD54 helicase family.</text>
</comment>
<keyword evidence="7" id="KW-0498">Mitosis</keyword>
<dbReference type="PANTHER" id="PTHR47161:SF1">
    <property type="entry name" value="LYMPHOID-SPECIFIC HELICASE"/>
    <property type="match status" value="1"/>
</dbReference>
<dbReference type="GO" id="GO:0005634">
    <property type="term" value="C:nucleus"/>
    <property type="evidence" value="ECO:0000318"/>
    <property type="project" value="GO_Central"/>
</dbReference>
<dbReference type="GO" id="GO:0031507">
    <property type="term" value="P:heterochromatin formation"/>
    <property type="evidence" value="ECO:0000318"/>
    <property type="project" value="GO_Central"/>
</dbReference>
<dbReference type="EMBL" id="KB096365">
    <property type="protein sequence ID" value="ESO05188.1"/>
    <property type="molecule type" value="Genomic_DNA"/>
</dbReference>
<dbReference type="CDD" id="cd18793">
    <property type="entry name" value="SF2_C_SNF"/>
    <property type="match status" value="1"/>
</dbReference>
<dbReference type="GO" id="GO:0004386">
    <property type="term" value="F:helicase activity"/>
    <property type="evidence" value="ECO:0007669"/>
    <property type="project" value="UniProtKB-KW"/>
</dbReference>
<dbReference type="eggNOG" id="KOG0385">
    <property type="taxonomic scope" value="Eukaryota"/>
</dbReference>
<dbReference type="STRING" id="6412.T1G9Q8"/>
<keyword evidence="13" id="KW-0804">Transcription</keyword>
<organism evidence="22 23">
    <name type="scientific">Helobdella robusta</name>
    <name type="common">Californian leech</name>
    <dbReference type="NCBI Taxonomy" id="6412"/>
    <lineage>
        <taxon>Eukaryota</taxon>
        <taxon>Metazoa</taxon>
        <taxon>Spiralia</taxon>
        <taxon>Lophotrochozoa</taxon>
        <taxon>Annelida</taxon>
        <taxon>Clitellata</taxon>
        <taxon>Hirudinea</taxon>
        <taxon>Rhynchobdellida</taxon>
        <taxon>Glossiphoniidae</taxon>
        <taxon>Helobdella</taxon>
    </lineage>
</organism>
<dbReference type="GO" id="GO:0051301">
    <property type="term" value="P:cell division"/>
    <property type="evidence" value="ECO:0007669"/>
    <property type="project" value="UniProtKB-KW"/>
</dbReference>
<dbReference type="EnsemblMetazoa" id="HelroT99073">
    <property type="protein sequence ID" value="HelroP99073"/>
    <property type="gene ID" value="HelroG99073"/>
</dbReference>
<reference evidence="23" key="1">
    <citation type="submission" date="2012-12" db="EMBL/GenBank/DDBJ databases">
        <authorList>
            <person name="Hellsten U."/>
            <person name="Grimwood J."/>
            <person name="Chapman J.A."/>
            <person name="Shapiro H."/>
            <person name="Aerts A."/>
            <person name="Otillar R.P."/>
            <person name="Terry A.Y."/>
            <person name="Boore J.L."/>
            <person name="Simakov O."/>
            <person name="Marletaz F."/>
            <person name="Cho S.-J."/>
            <person name="Edsinger-Gonzales E."/>
            <person name="Havlak P."/>
            <person name="Kuo D.-H."/>
            <person name="Larsson T."/>
            <person name="Lv J."/>
            <person name="Arendt D."/>
            <person name="Savage R."/>
            <person name="Osoegawa K."/>
            <person name="de Jong P."/>
            <person name="Lindberg D.R."/>
            <person name="Seaver E.C."/>
            <person name="Weisblat D.A."/>
            <person name="Putnam N.H."/>
            <person name="Grigoriev I.V."/>
            <person name="Rokhsar D.S."/>
        </authorList>
    </citation>
    <scope>NUCLEOTIDE SEQUENCE</scope>
</reference>
<feature type="compositionally biased region" description="Polar residues" evidence="18">
    <location>
        <begin position="167"/>
        <end position="178"/>
    </location>
</feature>
<evidence type="ECO:0000256" key="18">
    <source>
        <dbReference type="SAM" id="MobiDB-lite"/>
    </source>
</evidence>
<dbReference type="FunFam" id="3.40.50.300:FF:000577">
    <property type="entry name" value="lymphoid-specific helicase isoform X1"/>
    <property type="match status" value="1"/>
</dbReference>
<dbReference type="OrthoDB" id="5857104at2759"/>
<evidence type="ECO:0000256" key="11">
    <source>
        <dbReference type="ARBA" id="ARBA00023015"/>
    </source>
</evidence>
<evidence type="ECO:0000256" key="10">
    <source>
        <dbReference type="ARBA" id="ARBA00022840"/>
    </source>
</evidence>
<dbReference type="GO" id="GO:0005524">
    <property type="term" value="F:ATP binding"/>
    <property type="evidence" value="ECO:0007669"/>
    <property type="project" value="UniProtKB-KW"/>
</dbReference>
<dbReference type="GO" id="GO:0003682">
    <property type="term" value="F:chromatin binding"/>
    <property type="evidence" value="ECO:0000318"/>
    <property type="project" value="GO_Central"/>
</dbReference>
<keyword evidence="11" id="KW-0805">Transcription regulation</keyword>
<dbReference type="FunFam" id="3.40.50.10810:FF:000015">
    <property type="entry name" value="lymphoid-specific helicase isoform X1"/>
    <property type="match status" value="1"/>
</dbReference>
<dbReference type="InterPro" id="IPR027417">
    <property type="entry name" value="P-loop_NTPase"/>
</dbReference>
<dbReference type="EMBL" id="AMQM01003890">
    <property type="status" value="NOT_ANNOTATED_CDS"/>
    <property type="molecule type" value="Genomic_DNA"/>
</dbReference>
<evidence type="ECO:0000256" key="6">
    <source>
        <dbReference type="ARBA" id="ARBA00022741"/>
    </source>
</evidence>
<dbReference type="AlphaFoldDB" id="T1G9Q8"/>
<feature type="region of interest" description="Disordered" evidence="18">
    <location>
        <begin position="558"/>
        <end position="583"/>
    </location>
</feature>
<dbReference type="Pfam" id="PF00176">
    <property type="entry name" value="SNF2-rel_dom"/>
    <property type="match status" value="1"/>
</dbReference>
<dbReference type="GO" id="GO:0045944">
    <property type="term" value="P:positive regulation of transcription by RNA polymerase II"/>
    <property type="evidence" value="ECO:0000318"/>
    <property type="project" value="GO_Central"/>
</dbReference>
<keyword evidence="5" id="KW-0132">Cell division</keyword>
<dbReference type="InterPro" id="IPR038718">
    <property type="entry name" value="SNF2-like_sf"/>
</dbReference>
<dbReference type="PROSITE" id="PS51192">
    <property type="entry name" value="HELICASE_ATP_BIND_1"/>
    <property type="match status" value="1"/>
</dbReference>
<dbReference type="HOGENOM" id="CLU_000315_17_3_1"/>
<reference evidence="21 23" key="2">
    <citation type="journal article" date="2013" name="Nature">
        <title>Insights into bilaterian evolution from three spiralian genomes.</title>
        <authorList>
            <person name="Simakov O."/>
            <person name="Marletaz F."/>
            <person name="Cho S.J."/>
            <person name="Edsinger-Gonzales E."/>
            <person name="Havlak P."/>
            <person name="Hellsten U."/>
            <person name="Kuo D.H."/>
            <person name="Larsson T."/>
            <person name="Lv J."/>
            <person name="Arendt D."/>
            <person name="Savage R."/>
            <person name="Osoegawa K."/>
            <person name="de Jong P."/>
            <person name="Grimwood J."/>
            <person name="Chapman J.A."/>
            <person name="Shapiro H."/>
            <person name="Aerts A."/>
            <person name="Otillar R.P."/>
            <person name="Terry A.Y."/>
            <person name="Boore J.L."/>
            <person name="Grigoriev I.V."/>
            <person name="Lindberg D.R."/>
            <person name="Seaver E.C."/>
            <person name="Weisblat D.A."/>
            <person name="Putnam N.H."/>
            <person name="Rokhsar D.S."/>
        </authorList>
    </citation>
    <scope>NUCLEOTIDE SEQUENCE</scope>
</reference>
<evidence type="ECO:0000256" key="1">
    <source>
        <dbReference type="ARBA" id="ARBA00004123"/>
    </source>
</evidence>
<dbReference type="Pfam" id="PF00271">
    <property type="entry name" value="Helicase_C"/>
    <property type="match status" value="1"/>
</dbReference>
<evidence type="ECO:0000256" key="13">
    <source>
        <dbReference type="ARBA" id="ARBA00023163"/>
    </source>
</evidence>
<dbReference type="Gene3D" id="3.40.50.300">
    <property type="entry name" value="P-loop containing nucleotide triphosphate hydrolases"/>
    <property type="match status" value="1"/>
</dbReference>
<feature type="domain" description="Helicase C-terminal" evidence="20">
    <location>
        <begin position="669"/>
        <end position="826"/>
    </location>
</feature>
<dbReference type="InterPro" id="IPR049730">
    <property type="entry name" value="SNF2/RAD54-like_C"/>
</dbReference>
<dbReference type="SUPFAM" id="SSF52540">
    <property type="entry name" value="P-loop containing nucleoside triphosphate hydrolases"/>
    <property type="match status" value="2"/>
</dbReference>
<evidence type="ECO:0000256" key="16">
    <source>
        <dbReference type="ARBA" id="ARBA00053349"/>
    </source>
</evidence>
<dbReference type="InterPro" id="IPR001650">
    <property type="entry name" value="Helicase_C-like"/>
</dbReference>
<gene>
    <name evidence="22" type="primary">20217804</name>
    <name evidence="21" type="ORF">HELRODRAFT_99073</name>
</gene>
<feature type="compositionally biased region" description="Basic residues" evidence="18">
    <location>
        <begin position="109"/>
        <end position="118"/>
    </location>
</feature>
<keyword evidence="12" id="KW-0175">Coiled coil</keyword>
<evidence type="ECO:0000256" key="8">
    <source>
        <dbReference type="ARBA" id="ARBA00022801"/>
    </source>
</evidence>
<keyword evidence="4" id="KW-0597">Phosphoprotein</keyword>
<feature type="compositionally biased region" description="Basic and acidic residues" evidence="18">
    <location>
        <begin position="140"/>
        <end position="152"/>
    </location>
</feature>
<feature type="compositionally biased region" description="Low complexity" evidence="18">
    <location>
        <begin position="154"/>
        <end position="166"/>
    </location>
</feature>
<dbReference type="PANTHER" id="PTHR47161">
    <property type="entry name" value="LYMPHOID-SPECIFIC HELICASE"/>
    <property type="match status" value="1"/>
</dbReference>
<proteinExistence type="inferred from homology"/>
<keyword evidence="15" id="KW-0131">Cell cycle</keyword>